<evidence type="ECO:0000256" key="1">
    <source>
        <dbReference type="SAM" id="MobiDB-lite"/>
    </source>
</evidence>
<feature type="compositionally biased region" description="Polar residues" evidence="1">
    <location>
        <begin position="420"/>
        <end position="433"/>
    </location>
</feature>
<protein>
    <recommendedName>
        <fullName evidence="5">Peptidase A1 domain-containing protein</fullName>
    </recommendedName>
</protein>
<organism evidence="3 4">
    <name type="scientific">Lentinula aciculospora</name>
    <dbReference type="NCBI Taxonomy" id="153920"/>
    <lineage>
        <taxon>Eukaryota</taxon>
        <taxon>Fungi</taxon>
        <taxon>Dikarya</taxon>
        <taxon>Basidiomycota</taxon>
        <taxon>Agaricomycotina</taxon>
        <taxon>Agaricomycetes</taxon>
        <taxon>Agaricomycetidae</taxon>
        <taxon>Agaricales</taxon>
        <taxon>Marasmiineae</taxon>
        <taxon>Omphalotaceae</taxon>
        <taxon>Lentinula</taxon>
    </lineage>
</organism>
<dbReference type="OrthoDB" id="3052647at2759"/>
<evidence type="ECO:0000256" key="2">
    <source>
        <dbReference type="SAM" id="Phobius"/>
    </source>
</evidence>
<keyword evidence="2" id="KW-0472">Membrane</keyword>
<comment type="caution">
    <text evidence="3">The sequence shown here is derived from an EMBL/GenBank/DDBJ whole genome shotgun (WGS) entry which is preliminary data.</text>
</comment>
<keyword evidence="2" id="KW-0812">Transmembrane</keyword>
<feature type="compositionally biased region" description="Low complexity" evidence="1">
    <location>
        <begin position="296"/>
        <end position="311"/>
    </location>
</feature>
<proteinExistence type="predicted"/>
<reference evidence="3" key="1">
    <citation type="submission" date="2022-08" db="EMBL/GenBank/DDBJ databases">
        <title>A Global Phylogenomic Analysis of the Shiitake Genus Lentinula.</title>
        <authorList>
            <consortium name="DOE Joint Genome Institute"/>
            <person name="Sierra-Patev S."/>
            <person name="Min B."/>
            <person name="Naranjo-Ortiz M."/>
            <person name="Looney B."/>
            <person name="Konkel Z."/>
            <person name="Slot J.C."/>
            <person name="Sakamoto Y."/>
            <person name="Steenwyk J.L."/>
            <person name="Rokas A."/>
            <person name="Carro J."/>
            <person name="Camarero S."/>
            <person name="Ferreira P."/>
            <person name="Molpeceres G."/>
            <person name="Ruiz-Duenas F.J."/>
            <person name="Serrano A."/>
            <person name="Henrissat B."/>
            <person name="Drula E."/>
            <person name="Hughes K.W."/>
            <person name="Mata J.L."/>
            <person name="Ishikawa N.K."/>
            <person name="Vargas-Isla R."/>
            <person name="Ushijima S."/>
            <person name="Smith C.A."/>
            <person name="Ahrendt S."/>
            <person name="Andreopoulos W."/>
            <person name="He G."/>
            <person name="Labutti K."/>
            <person name="Lipzen A."/>
            <person name="Ng V."/>
            <person name="Riley R."/>
            <person name="Sandor L."/>
            <person name="Barry K."/>
            <person name="Martinez A.T."/>
            <person name="Xiao Y."/>
            <person name="Gibbons J.G."/>
            <person name="Terashima K."/>
            <person name="Grigoriev I.V."/>
            <person name="Hibbett D.S."/>
        </authorList>
    </citation>
    <scope>NUCLEOTIDE SEQUENCE</scope>
    <source>
        <strain evidence="3">JLM2183</strain>
    </source>
</reference>
<dbReference type="Proteomes" id="UP001150266">
    <property type="component" value="Unassembled WGS sequence"/>
</dbReference>
<name>A0A9W9DTH3_9AGAR</name>
<evidence type="ECO:0000313" key="4">
    <source>
        <dbReference type="Proteomes" id="UP001150266"/>
    </source>
</evidence>
<evidence type="ECO:0000313" key="3">
    <source>
        <dbReference type="EMBL" id="KAJ4483605.1"/>
    </source>
</evidence>
<keyword evidence="4" id="KW-1185">Reference proteome</keyword>
<feature type="region of interest" description="Disordered" evidence="1">
    <location>
        <begin position="375"/>
        <end position="433"/>
    </location>
</feature>
<feature type="transmembrane region" description="Helical" evidence="2">
    <location>
        <begin position="322"/>
        <end position="347"/>
    </location>
</feature>
<sequence>MTSTPDTAVPRLVVVDDTDPLIQYSPSSAFSLDSEGKLDGQGYGGPVFNHTLTGTTTNGSFTYNFKGTFVRAMLAAEGLYGWNCTVDNHVITSFDVDTPQVTNYIACDSAGTLAGSTNEHALGVNFFFFPDSPSNSSIWLDSIQYQPLPSDPLDALTLRIHNSDPSVTYSNSSGGWSFQGINSNATDITGTSMGLAFNGTSASLYSVNFGDPAQFNASTAFYTVDGDSTDFDLPGSAKTANSRGNFTNISNWPLFTTPDLSATQHNLNVATSYNSSTEPQYLAIEYFIIQTNPANSSSTEGSSNSTGVGSTPAASLDDHKPAVGAIVGGILGGIVGLAVLVLGLFLFRRRRKNGQYRFTGMLDLSDGASPDHFGSDSAGIISSKPSAMQSVSSSHHLTSGGTFTDTPHRFPTSSRHDSPSSENITETTGGFNSNRLVSMKNAQRLEVREEQLRRAEVRMHTDSGVRLPSEIHDVPPTYTEY</sequence>
<gene>
    <name evidence="3" type="ORF">J3R30DRAFT_1807771</name>
</gene>
<accession>A0A9W9DTH3</accession>
<feature type="region of interest" description="Disordered" evidence="1">
    <location>
        <begin position="295"/>
        <end position="315"/>
    </location>
</feature>
<evidence type="ECO:0008006" key="5">
    <source>
        <dbReference type="Google" id="ProtNLM"/>
    </source>
</evidence>
<dbReference type="AlphaFoldDB" id="A0A9W9DTH3"/>
<dbReference type="EMBL" id="JAOTPV010000004">
    <property type="protein sequence ID" value="KAJ4483605.1"/>
    <property type="molecule type" value="Genomic_DNA"/>
</dbReference>
<feature type="compositionally biased region" description="Polar residues" evidence="1">
    <location>
        <begin position="383"/>
        <end position="405"/>
    </location>
</feature>
<keyword evidence="2" id="KW-1133">Transmembrane helix</keyword>